<reference evidence="1 2" key="1">
    <citation type="journal article" date="2013" name="Genome Biol.">
        <title>Draft genome of the mountain pine beetle, Dendroctonus ponderosae Hopkins, a major forest pest.</title>
        <authorList>
            <person name="Keeling C.I."/>
            <person name="Yuen M.M."/>
            <person name="Liao N.Y."/>
            <person name="Docking T.R."/>
            <person name="Chan S.K."/>
            <person name="Taylor G.A."/>
            <person name="Palmquist D.L."/>
            <person name="Jackman S.D."/>
            <person name="Nguyen A."/>
            <person name="Li M."/>
            <person name="Henderson H."/>
            <person name="Janes J.K."/>
            <person name="Zhao Y."/>
            <person name="Pandoh P."/>
            <person name="Moore R."/>
            <person name="Sperling F.A."/>
            <person name="Huber D.P."/>
            <person name="Birol I."/>
            <person name="Jones S.J."/>
            <person name="Bohlmann J."/>
        </authorList>
    </citation>
    <scope>NUCLEOTIDE SEQUENCE</scope>
</reference>
<dbReference type="Proteomes" id="UP000030742">
    <property type="component" value="Unassembled WGS sequence"/>
</dbReference>
<sequence>MLGIVFTCIRHRSGKSQASKWAKTDFGNCN</sequence>
<evidence type="ECO:0000313" key="2">
    <source>
        <dbReference type="Proteomes" id="UP000030742"/>
    </source>
</evidence>
<accession>U4UUR3</accession>
<evidence type="ECO:0000313" key="1">
    <source>
        <dbReference type="EMBL" id="ERL93895.1"/>
    </source>
</evidence>
<gene>
    <name evidence="1" type="ORF">D910_11181</name>
</gene>
<name>U4UUR3_DENPD</name>
<organism evidence="1 2">
    <name type="scientific">Dendroctonus ponderosae</name>
    <name type="common">Mountain pine beetle</name>
    <dbReference type="NCBI Taxonomy" id="77166"/>
    <lineage>
        <taxon>Eukaryota</taxon>
        <taxon>Metazoa</taxon>
        <taxon>Ecdysozoa</taxon>
        <taxon>Arthropoda</taxon>
        <taxon>Hexapoda</taxon>
        <taxon>Insecta</taxon>
        <taxon>Pterygota</taxon>
        <taxon>Neoptera</taxon>
        <taxon>Endopterygota</taxon>
        <taxon>Coleoptera</taxon>
        <taxon>Polyphaga</taxon>
        <taxon>Cucujiformia</taxon>
        <taxon>Curculionidae</taxon>
        <taxon>Scolytinae</taxon>
        <taxon>Dendroctonus</taxon>
    </lineage>
</organism>
<dbReference type="EMBL" id="KB632375">
    <property type="protein sequence ID" value="ERL93895.1"/>
    <property type="molecule type" value="Genomic_DNA"/>
</dbReference>
<protein>
    <submittedName>
        <fullName evidence="1">Uncharacterized protein</fullName>
    </submittedName>
</protein>
<proteinExistence type="predicted"/>
<dbReference type="AlphaFoldDB" id="U4UUR3"/>